<comment type="caution">
    <text evidence="2">The sequence shown here is derived from an EMBL/GenBank/DDBJ whole genome shotgun (WGS) entry which is preliminary data.</text>
</comment>
<evidence type="ECO:0000313" key="3">
    <source>
        <dbReference type="Proteomes" id="UP000266841"/>
    </source>
</evidence>
<protein>
    <submittedName>
        <fullName evidence="2">Uncharacterized protein</fullName>
    </submittedName>
</protein>
<organism evidence="2 3">
    <name type="scientific">Thalassiosira oceanica</name>
    <name type="common">Marine diatom</name>
    <dbReference type="NCBI Taxonomy" id="159749"/>
    <lineage>
        <taxon>Eukaryota</taxon>
        <taxon>Sar</taxon>
        <taxon>Stramenopiles</taxon>
        <taxon>Ochrophyta</taxon>
        <taxon>Bacillariophyta</taxon>
        <taxon>Coscinodiscophyceae</taxon>
        <taxon>Thalassiosirophycidae</taxon>
        <taxon>Thalassiosirales</taxon>
        <taxon>Thalassiosiraceae</taxon>
        <taxon>Thalassiosira</taxon>
    </lineage>
</organism>
<reference evidence="2 3" key="1">
    <citation type="journal article" date="2012" name="Genome Biol.">
        <title>Genome and low-iron response of an oceanic diatom adapted to chronic iron limitation.</title>
        <authorList>
            <person name="Lommer M."/>
            <person name="Specht M."/>
            <person name="Roy A.S."/>
            <person name="Kraemer L."/>
            <person name="Andreson R."/>
            <person name="Gutowska M.A."/>
            <person name="Wolf J."/>
            <person name="Bergner S.V."/>
            <person name="Schilhabel M.B."/>
            <person name="Klostermeier U.C."/>
            <person name="Beiko R.G."/>
            <person name="Rosenstiel P."/>
            <person name="Hippler M."/>
            <person name="Laroche J."/>
        </authorList>
    </citation>
    <scope>NUCLEOTIDE SEQUENCE [LARGE SCALE GENOMIC DNA]</scope>
    <source>
        <strain evidence="2 3">CCMP1005</strain>
    </source>
</reference>
<dbReference type="EMBL" id="AGNL01026445">
    <property type="protein sequence ID" value="EJK58003.1"/>
    <property type="molecule type" value="Genomic_DNA"/>
</dbReference>
<proteinExistence type="predicted"/>
<accession>K0RW12</accession>
<dbReference type="AlphaFoldDB" id="K0RW12"/>
<dbReference type="Proteomes" id="UP000266841">
    <property type="component" value="Unassembled WGS sequence"/>
</dbReference>
<evidence type="ECO:0000256" key="1">
    <source>
        <dbReference type="SAM" id="MobiDB-lite"/>
    </source>
</evidence>
<evidence type="ECO:0000313" key="2">
    <source>
        <dbReference type="EMBL" id="EJK58003.1"/>
    </source>
</evidence>
<sequence length="94" mass="10942">MKRSITVREASPRRAMIVADFVWFRLDLGLDNRHPPHPPHPPAQRLRASRRSSSSMHPFALSPRRSTLPIERMRAALSNFILESIWNVKCEEEQ</sequence>
<feature type="region of interest" description="Disordered" evidence="1">
    <location>
        <begin position="33"/>
        <end position="62"/>
    </location>
</feature>
<gene>
    <name evidence="2" type="ORF">THAOC_21903</name>
</gene>
<name>K0RW12_THAOC</name>
<keyword evidence="3" id="KW-1185">Reference proteome</keyword>